<dbReference type="OrthoDB" id="2282785at2759"/>
<reference evidence="1 2" key="1">
    <citation type="journal article" date="2018" name="G3 (Bethesda)">
        <title>Phylogenetic and Phylogenomic Definition of Rhizopus Species.</title>
        <authorList>
            <person name="Gryganskyi A.P."/>
            <person name="Golan J."/>
            <person name="Dolatabadi S."/>
            <person name="Mondo S."/>
            <person name="Robb S."/>
            <person name="Idnurm A."/>
            <person name="Muszewska A."/>
            <person name="Steczkiewicz K."/>
            <person name="Masonjones S."/>
            <person name="Liao H.L."/>
            <person name="Gajdeczka M.T."/>
            <person name="Anike F."/>
            <person name="Vuek A."/>
            <person name="Anishchenko I.M."/>
            <person name="Voigt K."/>
            <person name="de Hoog G.S."/>
            <person name="Smith M.E."/>
            <person name="Heitman J."/>
            <person name="Vilgalys R."/>
            <person name="Stajich J.E."/>
        </authorList>
    </citation>
    <scope>NUCLEOTIDE SEQUENCE [LARGE SCALE GENOMIC DNA]</scope>
    <source>
        <strain evidence="1 2">CBS 357.93</strain>
    </source>
</reference>
<proteinExistence type="predicted"/>
<evidence type="ECO:0000313" key="2">
    <source>
        <dbReference type="Proteomes" id="UP000252139"/>
    </source>
</evidence>
<comment type="caution">
    <text evidence="1">The sequence shown here is derived from an EMBL/GenBank/DDBJ whole genome shotgun (WGS) entry which is preliminary data.</text>
</comment>
<keyword evidence="2" id="KW-1185">Reference proteome</keyword>
<organism evidence="1 2">
    <name type="scientific">Rhizopus azygosporus</name>
    <name type="common">Rhizopus microsporus var. azygosporus</name>
    <dbReference type="NCBI Taxonomy" id="86630"/>
    <lineage>
        <taxon>Eukaryota</taxon>
        <taxon>Fungi</taxon>
        <taxon>Fungi incertae sedis</taxon>
        <taxon>Mucoromycota</taxon>
        <taxon>Mucoromycotina</taxon>
        <taxon>Mucoromycetes</taxon>
        <taxon>Mucorales</taxon>
        <taxon>Mucorineae</taxon>
        <taxon>Rhizopodaceae</taxon>
        <taxon>Rhizopus</taxon>
    </lineage>
</organism>
<dbReference type="EMBL" id="PJQL01000357">
    <property type="protein sequence ID" value="RCH96557.1"/>
    <property type="molecule type" value="Genomic_DNA"/>
</dbReference>
<protein>
    <submittedName>
        <fullName evidence="1">Uncharacterized protein</fullName>
    </submittedName>
</protein>
<gene>
    <name evidence="1" type="ORF">CU097_011494</name>
</gene>
<evidence type="ECO:0000313" key="1">
    <source>
        <dbReference type="EMBL" id="RCH96557.1"/>
    </source>
</evidence>
<dbReference type="AlphaFoldDB" id="A0A367K300"/>
<name>A0A367K300_RHIAZ</name>
<sequence>MLQRFPMTTVSSMDNTEELDLSIGECAKCNSDSKSIQDEDKLLREAKDALDGIIQNTHGYDWRLMTYFIKITGTHCSLSTMELAKSGRYASKY</sequence>
<accession>A0A367K300</accession>
<dbReference type="Proteomes" id="UP000252139">
    <property type="component" value="Unassembled WGS sequence"/>
</dbReference>